<dbReference type="Proteomes" id="UP000008631">
    <property type="component" value="Chromosome"/>
</dbReference>
<accession>E8QWW3</accession>
<dbReference type="Pfam" id="PF07394">
    <property type="entry name" value="DUF1501"/>
    <property type="match status" value="1"/>
</dbReference>
<dbReference type="InParanoid" id="E8QWW3"/>
<reference key="1">
    <citation type="submission" date="2010-11" db="EMBL/GenBank/DDBJ databases">
        <title>The complete sequence of chromosome of Isophaera pallida ATCC 43644.</title>
        <authorList>
            <consortium name="US DOE Joint Genome Institute (JGI-PGF)"/>
            <person name="Lucas S."/>
            <person name="Copeland A."/>
            <person name="Lapidus A."/>
            <person name="Bruce D."/>
            <person name="Goodwin L."/>
            <person name="Pitluck S."/>
            <person name="Kyrpides N."/>
            <person name="Mavromatis K."/>
            <person name="Pagani I."/>
            <person name="Ivanova N."/>
            <person name="Saunders E."/>
            <person name="Brettin T."/>
            <person name="Detter J.C."/>
            <person name="Han C."/>
            <person name="Tapia R."/>
            <person name="Land M."/>
            <person name="Hauser L."/>
            <person name="Markowitz V."/>
            <person name="Cheng J.-F."/>
            <person name="Hugenholtz P."/>
            <person name="Woyke T."/>
            <person name="Wu D."/>
            <person name="Eisen J.A."/>
        </authorList>
    </citation>
    <scope>NUCLEOTIDE SEQUENCE</scope>
    <source>
        <strain>ATCC 43644</strain>
    </source>
</reference>
<keyword evidence="2" id="KW-1185">Reference proteome</keyword>
<dbReference type="PROSITE" id="PS51318">
    <property type="entry name" value="TAT"/>
    <property type="match status" value="1"/>
</dbReference>
<name>E8QWW3_ISOPI</name>
<proteinExistence type="predicted"/>
<organism evidence="1 2">
    <name type="scientific">Isosphaera pallida (strain ATCC 43644 / DSM 9630 / IS1B)</name>
    <dbReference type="NCBI Taxonomy" id="575540"/>
    <lineage>
        <taxon>Bacteria</taxon>
        <taxon>Pseudomonadati</taxon>
        <taxon>Planctomycetota</taxon>
        <taxon>Planctomycetia</taxon>
        <taxon>Isosphaerales</taxon>
        <taxon>Isosphaeraceae</taxon>
        <taxon>Isosphaera</taxon>
    </lineage>
</organism>
<gene>
    <name evidence="1" type="ordered locus">Isop_3445</name>
</gene>
<dbReference type="PANTHER" id="PTHR43737">
    <property type="entry name" value="BLL7424 PROTEIN"/>
    <property type="match status" value="1"/>
</dbReference>
<reference evidence="1 2" key="2">
    <citation type="journal article" date="2011" name="Stand. Genomic Sci.">
        <title>Complete genome sequence of Isosphaera pallida type strain (IS1B).</title>
        <authorList>
            <consortium name="US DOE Joint Genome Institute (JGI-PGF)"/>
            <person name="Goker M."/>
            <person name="Cleland D."/>
            <person name="Saunders E."/>
            <person name="Lapidus A."/>
            <person name="Nolan M."/>
            <person name="Lucas S."/>
            <person name="Hammon N."/>
            <person name="Deshpande S."/>
            <person name="Cheng J.F."/>
            <person name="Tapia R."/>
            <person name="Han C."/>
            <person name="Goodwin L."/>
            <person name="Pitluck S."/>
            <person name="Liolios K."/>
            <person name="Pagani I."/>
            <person name="Ivanova N."/>
            <person name="Mavromatis K."/>
            <person name="Pati A."/>
            <person name="Chen A."/>
            <person name="Palaniappan K."/>
            <person name="Land M."/>
            <person name="Hauser L."/>
            <person name="Chang Y.J."/>
            <person name="Jeffries C.D."/>
            <person name="Detter J.C."/>
            <person name="Beck B."/>
            <person name="Woyke T."/>
            <person name="Bristow J."/>
            <person name="Eisen J.A."/>
            <person name="Markowitz V."/>
            <person name="Hugenholtz P."/>
            <person name="Kyrpides N.C."/>
            <person name="Klenk H.P."/>
        </authorList>
    </citation>
    <scope>NUCLEOTIDE SEQUENCE [LARGE SCALE GENOMIC DNA]</scope>
    <source>
        <strain evidence="2">ATCC 43644 / DSM 9630 / IS1B</strain>
    </source>
</reference>
<dbReference type="InterPro" id="IPR006311">
    <property type="entry name" value="TAT_signal"/>
</dbReference>
<evidence type="ECO:0000313" key="2">
    <source>
        <dbReference type="Proteomes" id="UP000008631"/>
    </source>
</evidence>
<dbReference type="KEGG" id="ipa:Isop_3445"/>
<dbReference type="STRING" id="575540.Isop_3445"/>
<dbReference type="HOGENOM" id="CLU_035908_0_0_0"/>
<dbReference type="OrthoDB" id="127333at2"/>
<evidence type="ECO:0008006" key="3">
    <source>
        <dbReference type="Google" id="ProtNLM"/>
    </source>
</evidence>
<dbReference type="EMBL" id="CP002353">
    <property type="protein sequence ID" value="ADV64002.1"/>
    <property type="molecule type" value="Genomic_DNA"/>
</dbReference>
<dbReference type="InterPro" id="IPR017850">
    <property type="entry name" value="Alkaline_phosphatase_core_sf"/>
</dbReference>
<evidence type="ECO:0000313" key="1">
    <source>
        <dbReference type="EMBL" id="ADV64002.1"/>
    </source>
</evidence>
<dbReference type="eggNOG" id="COG4102">
    <property type="taxonomic scope" value="Bacteria"/>
</dbReference>
<dbReference type="SUPFAM" id="SSF53649">
    <property type="entry name" value="Alkaline phosphatase-like"/>
    <property type="match status" value="1"/>
</dbReference>
<dbReference type="PANTHER" id="PTHR43737:SF1">
    <property type="entry name" value="DUF1501 DOMAIN-CONTAINING PROTEIN"/>
    <property type="match status" value="1"/>
</dbReference>
<dbReference type="RefSeq" id="WP_013566290.1">
    <property type="nucleotide sequence ID" value="NC_014962.1"/>
</dbReference>
<protein>
    <recommendedName>
        <fullName evidence="3">DUF1501 domain-containing protein</fullName>
    </recommendedName>
</protein>
<dbReference type="AlphaFoldDB" id="E8QWW3"/>
<sequence length="455" mass="50040">MLRLSGRPIDSFCDRHSRRHFLKIGALGLGGLALPEVFRAQAASVNPPRLPSGGLGHKAVIMIYLPGGPSHQDMYDLKMDAPIEIRGEFKPIPTNVPGIEICEHLPRLAKMMDKFAIIRSLYGGVDQHASDMCLSGWPIGPGGNQSGRPSLGSAVSRIQGPVDPTVPPFVGLTIKTGHAPYSNPGQPGFLGPAHAAFRPDGESMANMRLRGITLDQLRDRRALLTSFDQFRRERDFDARMESVDVATRKAFDVLTSSKLVEAFDLDREPAAVRDRYGRGGPEPAFGEDAGPHWMDQFLLARRLVEAGVRCVTLSFGSWDRHHSNFTRLPAQLDRFDQGITALVQDLHDRGLDQDVTVIAWGEFGRTPRINKDAGRDHWPQVASALLAGGGLRTGQVIGSTNRLGEVPKDRPVHFQEVFATLYNRLGIDVGSVTVEDPSGRPRYLLDHLNPIRELI</sequence>
<dbReference type="InterPro" id="IPR010869">
    <property type="entry name" value="DUF1501"/>
</dbReference>